<gene>
    <name evidence="1" type="ORF">PEGY_LOCUS3224</name>
</gene>
<dbReference type="Proteomes" id="UP001154252">
    <property type="component" value="Unassembled WGS sequence"/>
</dbReference>
<reference evidence="1" key="1">
    <citation type="submission" date="2021-07" db="EMBL/GenBank/DDBJ databases">
        <authorList>
            <person name="Branca A.L. A."/>
        </authorList>
    </citation>
    <scope>NUCLEOTIDE SEQUENCE</scope>
</reference>
<evidence type="ECO:0000313" key="2">
    <source>
        <dbReference type="Proteomes" id="UP001154252"/>
    </source>
</evidence>
<dbReference type="EMBL" id="CAJVRC010000845">
    <property type="protein sequence ID" value="CAG8892622.1"/>
    <property type="molecule type" value="Genomic_DNA"/>
</dbReference>
<proteinExistence type="predicted"/>
<keyword evidence="2" id="KW-1185">Reference proteome</keyword>
<accession>A0A9W4KCY7</accession>
<name>A0A9W4KCY7_9EURO</name>
<sequence length="330" mass="36904">MLLRLDHVSHLYLTSRLPYLHFPCSTKHPPPFLLHIMSSPLDSTPANSGISQQSCDSEEYALDKEISLDKIKSADEALAIIHGSGFFNQSVYSFVVLTSVDYDIAIDLLKLIDAKYPRVRKGLFSQRKVLTLKMPNYTHEAPLAWFGQQLTRWHINGQLTPAEHLNVMVTASPRVTASNPPYTGDQKEPDTFISYFGSPSLHEPRIVIEVGFSQTYLSLVEDAKLWLEGVGASVRKVLLVKFFQRRQCVAGTIELWGRNSTGSAYMIWGNRIFPVHGPFERPIYLTKDDLLNGAIASSSQGSDRLEFDIASLREITTKTGLNLVGLTPLP</sequence>
<organism evidence="1 2">
    <name type="scientific">Penicillium egyptiacum</name>
    <dbReference type="NCBI Taxonomy" id="1303716"/>
    <lineage>
        <taxon>Eukaryota</taxon>
        <taxon>Fungi</taxon>
        <taxon>Dikarya</taxon>
        <taxon>Ascomycota</taxon>
        <taxon>Pezizomycotina</taxon>
        <taxon>Eurotiomycetes</taxon>
        <taxon>Eurotiomycetidae</taxon>
        <taxon>Eurotiales</taxon>
        <taxon>Aspergillaceae</taxon>
        <taxon>Penicillium</taxon>
    </lineage>
</organism>
<evidence type="ECO:0000313" key="1">
    <source>
        <dbReference type="EMBL" id="CAG8892622.1"/>
    </source>
</evidence>
<dbReference type="AlphaFoldDB" id="A0A9W4KCY7"/>
<protein>
    <submittedName>
        <fullName evidence="1">Uncharacterized protein</fullName>
    </submittedName>
</protein>
<comment type="caution">
    <text evidence="1">The sequence shown here is derived from an EMBL/GenBank/DDBJ whole genome shotgun (WGS) entry which is preliminary data.</text>
</comment>
<dbReference type="OrthoDB" id="4368470at2759"/>